<keyword evidence="2" id="KW-0805">Transcription regulation</keyword>
<organism evidence="7 8">
    <name type="scientific">Oharaeibacter diazotrophicus</name>
    <dbReference type="NCBI Taxonomy" id="1920512"/>
    <lineage>
        <taxon>Bacteria</taxon>
        <taxon>Pseudomonadati</taxon>
        <taxon>Pseudomonadota</taxon>
        <taxon>Alphaproteobacteria</taxon>
        <taxon>Hyphomicrobiales</taxon>
        <taxon>Pleomorphomonadaceae</taxon>
        <taxon>Oharaeibacter</taxon>
    </lineage>
</organism>
<dbReference type="Proteomes" id="UP000294547">
    <property type="component" value="Unassembled WGS sequence"/>
</dbReference>
<sequence>MTHHACYGLPTDQLDVVVIDDSKPMQAILRTMLHAINVRRVRLFDSLKDAVEAILHEPPNLVISDWKIGRKTPYKFMKALRKRSMGQLSVVPVIIVTAHATQQVLERAMRAGAHTILVKPLAPSMLHRRIDWLIGDERELVPGEGGGMVIQGVPERLDKLKERFHLEVEPLRPSPAPPAAEPLPLEPAVPVWQLRYAETVRPPEGPKQPAETLKRMPRLNHYAALRAE</sequence>
<dbReference type="SMART" id="SM00448">
    <property type="entry name" value="REC"/>
    <property type="match status" value="1"/>
</dbReference>
<reference evidence="7 8" key="1">
    <citation type="submission" date="2019-03" db="EMBL/GenBank/DDBJ databases">
        <title>Genomic Encyclopedia of Type Strains, Phase IV (KMG-IV): sequencing the most valuable type-strain genomes for metagenomic binning, comparative biology and taxonomic classification.</title>
        <authorList>
            <person name="Goeker M."/>
        </authorList>
    </citation>
    <scope>NUCLEOTIDE SEQUENCE [LARGE SCALE GENOMIC DNA]</scope>
    <source>
        <strain evidence="7 8">DSM 102969</strain>
    </source>
</reference>
<dbReference type="GO" id="GO:0000160">
    <property type="term" value="P:phosphorelay signal transduction system"/>
    <property type="evidence" value="ECO:0007669"/>
    <property type="project" value="InterPro"/>
</dbReference>
<evidence type="ECO:0000259" key="6">
    <source>
        <dbReference type="PROSITE" id="PS50110"/>
    </source>
</evidence>
<evidence type="ECO:0000256" key="1">
    <source>
        <dbReference type="ARBA" id="ARBA00022553"/>
    </source>
</evidence>
<keyword evidence="1 4" id="KW-0597">Phosphoprotein</keyword>
<evidence type="ECO:0000256" key="5">
    <source>
        <dbReference type="SAM" id="MobiDB-lite"/>
    </source>
</evidence>
<dbReference type="PANTHER" id="PTHR44591:SF3">
    <property type="entry name" value="RESPONSE REGULATORY DOMAIN-CONTAINING PROTEIN"/>
    <property type="match status" value="1"/>
</dbReference>
<proteinExistence type="predicted"/>
<accession>A0A4R6RLD2</accession>
<dbReference type="AlphaFoldDB" id="A0A4R6RLD2"/>
<evidence type="ECO:0000313" key="8">
    <source>
        <dbReference type="Proteomes" id="UP000294547"/>
    </source>
</evidence>
<dbReference type="CDD" id="cd00156">
    <property type="entry name" value="REC"/>
    <property type="match status" value="1"/>
</dbReference>
<feature type="domain" description="Response regulatory" evidence="6">
    <location>
        <begin position="15"/>
        <end position="134"/>
    </location>
</feature>
<dbReference type="Gene3D" id="3.40.50.2300">
    <property type="match status" value="1"/>
</dbReference>
<protein>
    <submittedName>
        <fullName evidence="7">Two-component system chemotaxis response regulator CheY</fullName>
    </submittedName>
</protein>
<dbReference type="PANTHER" id="PTHR44591">
    <property type="entry name" value="STRESS RESPONSE REGULATOR PROTEIN 1"/>
    <property type="match status" value="1"/>
</dbReference>
<evidence type="ECO:0000256" key="3">
    <source>
        <dbReference type="ARBA" id="ARBA00023163"/>
    </source>
</evidence>
<dbReference type="InterPro" id="IPR050595">
    <property type="entry name" value="Bact_response_regulator"/>
</dbReference>
<dbReference type="InterPro" id="IPR001789">
    <property type="entry name" value="Sig_transdc_resp-reg_receiver"/>
</dbReference>
<dbReference type="EMBL" id="SNXY01000006">
    <property type="protein sequence ID" value="TDP87330.1"/>
    <property type="molecule type" value="Genomic_DNA"/>
</dbReference>
<keyword evidence="3" id="KW-0804">Transcription</keyword>
<feature type="modified residue" description="4-aspartylphosphate" evidence="4">
    <location>
        <position position="65"/>
    </location>
</feature>
<comment type="caution">
    <text evidence="7">The sequence shown here is derived from an EMBL/GenBank/DDBJ whole genome shotgun (WGS) entry which is preliminary data.</text>
</comment>
<evidence type="ECO:0000313" key="7">
    <source>
        <dbReference type="EMBL" id="TDP87330.1"/>
    </source>
</evidence>
<evidence type="ECO:0000256" key="2">
    <source>
        <dbReference type="ARBA" id="ARBA00023015"/>
    </source>
</evidence>
<dbReference type="Pfam" id="PF00072">
    <property type="entry name" value="Response_reg"/>
    <property type="match status" value="1"/>
</dbReference>
<name>A0A4R6RLD2_9HYPH</name>
<dbReference type="SUPFAM" id="SSF52172">
    <property type="entry name" value="CheY-like"/>
    <property type="match status" value="1"/>
</dbReference>
<dbReference type="RefSeq" id="WP_165644537.1">
    <property type="nucleotide sequence ID" value="NZ_BSPM01000008.1"/>
</dbReference>
<dbReference type="PROSITE" id="PS50110">
    <property type="entry name" value="RESPONSE_REGULATORY"/>
    <property type="match status" value="1"/>
</dbReference>
<keyword evidence="8" id="KW-1185">Reference proteome</keyword>
<dbReference type="InterPro" id="IPR011006">
    <property type="entry name" value="CheY-like_superfamily"/>
</dbReference>
<feature type="region of interest" description="Disordered" evidence="5">
    <location>
        <begin position="200"/>
        <end position="219"/>
    </location>
</feature>
<gene>
    <name evidence="7" type="ORF">EDD54_1223</name>
</gene>
<evidence type="ECO:0000256" key="4">
    <source>
        <dbReference type="PROSITE-ProRule" id="PRU00169"/>
    </source>
</evidence>